<protein>
    <recommendedName>
        <fullName evidence="3">HAT C-terminal dimerisation domain-containing protein</fullName>
    </recommendedName>
</protein>
<name>A0AAD6FU79_9TELE</name>
<proteinExistence type="predicted"/>
<accession>A0AAD6FU79</accession>
<reference evidence="1" key="1">
    <citation type="submission" date="2022-11" db="EMBL/GenBank/DDBJ databases">
        <title>Chromosome-level genome of Pogonophryne albipinna.</title>
        <authorList>
            <person name="Jo E."/>
        </authorList>
    </citation>
    <scope>NUCLEOTIDE SEQUENCE</scope>
    <source>
        <strain evidence="1">SGF0006</strain>
        <tissue evidence="1">Muscle</tissue>
    </source>
</reference>
<gene>
    <name evidence="1" type="ORF">JOQ06_023344</name>
</gene>
<dbReference type="PANTHER" id="PTHR45913">
    <property type="entry name" value="EPM2A-INTERACTING PROTEIN 1"/>
    <property type="match status" value="1"/>
</dbReference>
<sequence>WKEFSECAGCLKQNDPLWGTGSWNIDVKAYMHLSPDAAQFVERSTDLTRGLDGSDAAAVDGARLDGTALGAAQAGASNLGFGVRAAAGASALNVERATTMDSPSGLTFLPSSPNPFTTDVCTAPQHLQMELIELQSDSGLRAKFQDATIEDFYRLLPPAFMPQLRLHAARVLSMFGSTYLCEQMFSIMNLNKNKHRSRITDDNLHAVLRIATAQDLKPDIDTLATGKR</sequence>
<evidence type="ECO:0000313" key="1">
    <source>
        <dbReference type="EMBL" id="KAJ4945663.1"/>
    </source>
</evidence>
<dbReference type="PANTHER" id="PTHR45913:SF11">
    <property type="entry name" value="EPM2A-INTERACTING PROTEIN 1"/>
    <property type="match status" value="1"/>
</dbReference>
<organism evidence="1 2">
    <name type="scientific">Pogonophryne albipinna</name>
    <dbReference type="NCBI Taxonomy" id="1090488"/>
    <lineage>
        <taxon>Eukaryota</taxon>
        <taxon>Metazoa</taxon>
        <taxon>Chordata</taxon>
        <taxon>Craniata</taxon>
        <taxon>Vertebrata</taxon>
        <taxon>Euteleostomi</taxon>
        <taxon>Actinopterygii</taxon>
        <taxon>Neopterygii</taxon>
        <taxon>Teleostei</taxon>
        <taxon>Neoteleostei</taxon>
        <taxon>Acanthomorphata</taxon>
        <taxon>Eupercaria</taxon>
        <taxon>Perciformes</taxon>
        <taxon>Notothenioidei</taxon>
        <taxon>Pogonophryne</taxon>
    </lineage>
</organism>
<feature type="non-terminal residue" evidence="1">
    <location>
        <position position="1"/>
    </location>
</feature>
<dbReference type="EMBL" id="JAPTMU010000003">
    <property type="protein sequence ID" value="KAJ4945663.1"/>
    <property type="molecule type" value="Genomic_DNA"/>
</dbReference>
<comment type="caution">
    <text evidence="1">The sequence shown here is derived from an EMBL/GenBank/DDBJ whole genome shotgun (WGS) entry which is preliminary data.</text>
</comment>
<keyword evidence="2" id="KW-1185">Reference proteome</keyword>
<evidence type="ECO:0000313" key="2">
    <source>
        <dbReference type="Proteomes" id="UP001219934"/>
    </source>
</evidence>
<evidence type="ECO:0008006" key="3">
    <source>
        <dbReference type="Google" id="ProtNLM"/>
    </source>
</evidence>
<dbReference type="AlphaFoldDB" id="A0AAD6FU79"/>
<dbReference type="Proteomes" id="UP001219934">
    <property type="component" value="Unassembled WGS sequence"/>
</dbReference>
<feature type="non-terminal residue" evidence="1">
    <location>
        <position position="228"/>
    </location>
</feature>